<dbReference type="SUPFAM" id="SSF56059">
    <property type="entry name" value="Glutathione synthetase ATP-binding domain-like"/>
    <property type="match status" value="1"/>
</dbReference>
<organism evidence="6 7">
    <name type="scientific">Streptomyces achromogenes</name>
    <dbReference type="NCBI Taxonomy" id="67255"/>
    <lineage>
        <taxon>Bacteria</taxon>
        <taxon>Bacillati</taxon>
        <taxon>Actinomycetota</taxon>
        <taxon>Actinomycetes</taxon>
        <taxon>Kitasatosporales</taxon>
        <taxon>Streptomycetaceae</taxon>
        <taxon>Streptomyces</taxon>
    </lineage>
</organism>
<dbReference type="RefSeq" id="WP_405448353.1">
    <property type="nucleotide sequence ID" value="NZ_CP108164.1"/>
</dbReference>
<name>A0ABZ1KQT3_STRAH</name>
<protein>
    <submittedName>
        <fullName evidence="6">ATP-grasp domain-containing protein</fullName>
    </submittedName>
</protein>
<evidence type="ECO:0000259" key="5">
    <source>
        <dbReference type="PROSITE" id="PS50975"/>
    </source>
</evidence>
<gene>
    <name evidence="6" type="ORF">OG350_19155</name>
</gene>
<sequence length="426" mass="46326">MPVTENTTGHRPTAVVVDGYSAGNFYPRAFAELGADVVHVQSTTELIPTLSPPRLSEYALNVVWADGDLESLVRRLKPYDPVCVVAGQDGAVTLADHLGEALGVPSNGTLLTRARRDKYEMIEALRRAGVRCADQFKSADPGAIAAWAAERDAYPVVVKPLSSAASDGVSVCRSAEDVRRAAEEVLATPDIFGKENREILVQSYLSGTEYIVDTVSADGVRYTCDVWRYEKSLLPNGKNIYNRDLLVDGDDALVAELTAYVDEVLAALDVRWGPAHAEVIVTPDGPALVEIGTRLSGHIDADFNNACLGHNQAALTALAYLRPETFQERYGDRTYSRLRPAAIYEAPTTLDGTVTAVDEDVVAEIRALDSVHDLTVKLRPGDRIIPTAGLLTSVLRVLMSAPDEQRLTADYEQVRSLKDKVYQVTE</sequence>
<reference evidence="6 7" key="1">
    <citation type="submission" date="2022-10" db="EMBL/GenBank/DDBJ databases">
        <title>The complete genomes of actinobacterial strains from the NBC collection.</title>
        <authorList>
            <person name="Joergensen T.S."/>
            <person name="Alvarez Arevalo M."/>
            <person name="Sterndorff E.B."/>
            <person name="Faurdal D."/>
            <person name="Vuksanovic O."/>
            <person name="Mourched A.-S."/>
            <person name="Charusanti P."/>
            <person name="Shaw S."/>
            <person name="Blin K."/>
            <person name="Weber T."/>
        </authorList>
    </citation>
    <scope>NUCLEOTIDE SEQUENCE [LARGE SCALE GENOMIC DNA]</scope>
    <source>
        <strain evidence="6 7">NBC_00156</strain>
    </source>
</reference>
<evidence type="ECO:0000313" key="7">
    <source>
        <dbReference type="Proteomes" id="UP001622557"/>
    </source>
</evidence>
<dbReference type="InterPro" id="IPR011761">
    <property type="entry name" value="ATP-grasp"/>
</dbReference>
<keyword evidence="2 4" id="KW-0547">Nucleotide-binding</keyword>
<dbReference type="PANTHER" id="PTHR43585">
    <property type="entry name" value="FUMIPYRROLE BIOSYNTHESIS PROTEIN C"/>
    <property type="match status" value="1"/>
</dbReference>
<keyword evidence="7" id="KW-1185">Reference proteome</keyword>
<proteinExistence type="predicted"/>
<dbReference type="NCBIfam" id="NF005543">
    <property type="entry name" value="PRK07206.1"/>
    <property type="match status" value="1"/>
</dbReference>
<evidence type="ECO:0000256" key="3">
    <source>
        <dbReference type="ARBA" id="ARBA00022840"/>
    </source>
</evidence>
<evidence type="ECO:0000256" key="4">
    <source>
        <dbReference type="PROSITE-ProRule" id="PRU00409"/>
    </source>
</evidence>
<dbReference type="Gene3D" id="3.30.470.20">
    <property type="entry name" value="ATP-grasp fold, B domain"/>
    <property type="match status" value="1"/>
</dbReference>
<keyword evidence="3 4" id="KW-0067">ATP-binding</keyword>
<dbReference type="GeneID" id="97282587"/>
<dbReference type="PANTHER" id="PTHR43585:SF2">
    <property type="entry name" value="ATP-GRASP ENZYME FSQD"/>
    <property type="match status" value="1"/>
</dbReference>
<evidence type="ECO:0000256" key="1">
    <source>
        <dbReference type="ARBA" id="ARBA00022598"/>
    </source>
</evidence>
<evidence type="ECO:0000313" key="6">
    <source>
        <dbReference type="EMBL" id="WTQ82287.1"/>
    </source>
</evidence>
<feature type="domain" description="ATP-grasp" evidence="5">
    <location>
        <begin position="122"/>
        <end position="321"/>
    </location>
</feature>
<dbReference type="Pfam" id="PF13535">
    <property type="entry name" value="ATP-grasp_4"/>
    <property type="match status" value="1"/>
</dbReference>
<evidence type="ECO:0000256" key="2">
    <source>
        <dbReference type="ARBA" id="ARBA00022741"/>
    </source>
</evidence>
<dbReference type="EMBL" id="CP108164">
    <property type="protein sequence ID" value="WTQ82287.1"/>
    <property type="molecule type" value="Genomic_DNA"/>
</dbReference>
<dbReference type="PROSITE" id="PS50975">
    <property type="entry name" value="ATP_GRASP"/>
    <property type="match status" value="1"/>
</dbReference>
<keyword evidence="1" id="KW-0436">Ligase</keyword>
<accession>A0ABZ1KQT3</accession>
<dbReference type="InterPro" id="IPR052032">
    <property type="entry name" value="ATP-dep_AA_Ligase"/>
</dbReference>
<dbReference type="Proteomes" id="UP001622557">
    <property type="component" value="Chromosome"/>
</dbReference>